<dbReference type="EMBL" id="VOFY01001361">
    <property type="protein sequence ID" value="KAA8577994.1"/>
    <property type="molecule type" value="Genomic_DNA"/>
</dbReference>
<dbReference type="FunFam" id="2.60.200.10:FF:000003">
    <property type="entry name" value="Interferon regulatory factor 5"/>
    <property type="match status" value="1"/>
</dbReference>
<dbReference type="Gene3D" id="2.60.200.10">
    <property type="match status" value="1"/>
</dbReference>
<dbReference type="GO" id="GO:0002376">
    <property type="term" value="P:immune system process"/>
    <property type="evidence" value="ECO:0007669"/>
    <property type="project" value="TreeGrafter"/>
</dbReference>
<dbReference type="PANTHER" id="PTHR11949">
    <property type="entry name" value="INTERFERON REGULATORY FACTOR"/>
    <property type="match status" value="1"/>
</dbReference>
<dbReference type="SUPFAM" id="SSF49879">
    <property type="entry name" value="SMAD/FHA domain"/>
    <property type="match status" value="1"/>
</dbReference>
<dbReference type="SMART" id="SM01243">
    <property type="entry name" value="IRF-3"/>
    <property type="match status" value="1"/>
</dbReference>
<dbReference type="PANTHER" id="PTHR11949:SF10">
    <property type="entry name" value="INTERFERON REGULATORY FACTOR 5"/>
    <property type="match status" value="1"/>
</dbReference>
<dbReference type="GO" id="GO:0000981">
    <property type="term" value="F:DNA-binding transcription factor activity, RNA polymerase II-specific"/>
    <property type="evidence" value="ECO:0007669"/>
    <property type="project" value="TreeGrafter"/>
</dbReference>
<evidence type="ECO:0000256" key="1">
    <source>
        <dbReference type="SAM" id="MobiDB-lite"/>
    </source>
</evidence>
<keyword evidence="4" id="KW-1185">Reference proteome</keyword>
<name>A0A5J5C858_9PERO</name>
<dbReference type="Proteomes" id="UP000327493">
    <property type="component" value="Unassembled WGS sequence"/>
</dbReference>
<feature type="compositionally biased region" description="Pro residues" evidence="1">
    <location>
        <begin position="1"/>
        <end position="11"/>
    </location>
</feature>
<evidence type="ECO:0000313" key="4">
    <source>
        <dbReference type="Proteomes" id="UP000327493"/>
    </source>
</evidence>
<sequence>MSPPDPRPSDPPLFSCGPHADVRPFRLSSDGTFSPVTPGLPMTPDVQVQCEGGCGQSFVSLPPPAESAPPCPAPMEASSIHDVHNQTHCKYDLLSSVPLTDLELKFQYRGRPMGSLTVSNPQGCRLFFGLLEPTPDQVDLLGPVSLQQVRFPGTGELQSHKQKFYTDALLDAMERGLILELCQQDLYAMRLCQCKVFWSGPGVPPHAGPNPLEREKRIKVFSLNDFLQGLILFHRGEAAAPPPFDLFFCFGEDWPDNKPREKKLIIVQVVPVVARILTEMFSGELSWSTDSIRLQISNPDVKDQTVEQFKELQRLLQNQHIQGPWAAAGP</sequence>
<feature type="region of interest" description="Disordered" evidence="1">
    <location>
        <begin position="1"/>
        <end position="21"/>
    </location>
</feature>
<dbReference type="GO" id="GO:0000978">
    <property type="term" value="F:RNA polymerase II cis-regulatory region sequence-specific DNA binding"/>
    <property type="evidence" value="ECO:0007669"/>
    <property type="project" value="TreeGrafter"/>
</dbReference>
<dbReference type="InterPro" id="IPR008984">
    <property type="entry name" value="SMAD_FHA_dom_sf"/>
</dbReference>
<dbReference type="InterPro" id="IPR019471">
    <property type="entry name" value="Interferon_reg_factor-3"/>
</dbReference>
<reference evidence="3 4" key="1">
    <citation type="submission" date="2019-08" db="EMBL/GenBank/DDBJ databases">
        <title>A chromosome-level genome assembly, high-density linkage maps, and genome scans reveal the genomic architecture of hybrid incompatibilities underlying speciation via character displacement in darters (Percidae: Etheostominae).</title>
        <authorList>
            <person name="Moran R.L."/>
            <person name="Catchen J.M."/>
            <person name="Fuller R.C."/>
        </authorList>
    </citation>
    <scope>NUCLEOTIDE SEQUENCE [LARGE SCALE GENOMIC DNA]</scope>
    <source>
        <strain evidence="3">EspeVRDwgs_2016</strain>
        <tissue evidence="3">Muscle</tissue>
    </source>
</reference>
<dbReference type="AlphaFoldDB" id="A0A5J5C858"/>
<proteinExistence type="predicted"/>
<dbReference type="Pfam" id="PF10401">
    <property type="entry name" value="IRF-3"/>
    <property type="match status" value="1"/>
</dbReference>
<evidence type="ECO:0000259" key="2">
    <source>
        <dbReference type="SMART" id="SM01243"/>
    </source>
</evidence>
<feature type="domain" description="Interferon regulatory factor-3" evidence="2">
    <location>
        <begin position="99"/>
        <end position="282"/>
    </location>
</feature>
<evidence type="ECO:0000313" key="3">
    <source>
        <dbReference type="EMBL" id="KAA8577994.1"/>
    </source>
</evidence>
<dbReference type="InterPro" id="IPR017855">
    <property type="entry name" value="SMAD-like_dom_sf"/>
</dbReference>
<dbReference type="GO" id="GO:0005634">
    <property type="term" value="C:nucleus"/>
    <property type="evidence" value="ECO:0007669"/>
    <property type="project" value="TreeGrafter"/>
</dbReference>
<accession>A0A5J5C858</accession>
<organism evidence="3 4">
    <name type="scientific">Etheostoma spectabile</name>
    <name type="common">orangethroat darter</name>
    <dbReference type="NCBI Taxonomy" id="54343"/>
    <lineage>
        <taxon>Eukaryota</taxon>
        <taxon>Metazoa</taxon>
        <taxon>Chordata</taxon>
        <taxon>Craniata</taxon>
        <taxon>Vertebrata</taxon>
        <taxon>Euteleostomi</taxon>
        <taxon>Actinopterygii</taxon>
        <taxon>Neopterygii</taxon>
        <taxon>Teleostei</taxon>
        <taxon>Neoteleostei</taxon>
        <taxon>Acanthomorphata</taxon>
        <taxon>Eupercaria</taxon>
        <taxon>Perciformes</taxon>
        <taxon>Percoidei</taxon>
        <taxon>Percidae</taxon>
        <taxon>Etheostomatinae</taxon>
        <taxon>Etheostoma</taxon>
    </lineage>
</organism>
<protein>
    <recommendedName>
        <fullName evidence="2">Interferon regulatory factor-3 domain-containing protein</fullName>
    </recommendedName>
</protein>
<comment type="caution">
    <text evidence="3">The sequence shown here is derived from an EMBL/GenBank/DDBJ whole genome shotgun (WGS) entry which is preliminary data.</text>
</comment>
<gene>
    <name evidence="3" type="ORF">FQN60_006054</name>
</gene>